<dbReference type="KEGG" id="cha:CHAB381_1207"/>
<keyword evidence="4" id="KW-1185">Reference proteome</keyword>
<dbReference type="EMBL" id="CP000776">
    <property type="protein sequence ID" value="ABS50910.1"/>
    <property type="molecule type" value="Genomic_DNA"/>
</dbReference>
<dbReference type="PANTHER" id="PTHR43393">
    <property type="entry name" value="CYTOKININ RIBOSIDE 5'-MONOPHOSPHATE PHOSPHORIBOHYDROLASE"/>
    <property type="match status" value="1"/>
</dbReference>
<dbReference type="PANTHER" id="PTHR43393:SF2">
    <property type="entry name" value="CYTOKININ RIBOSIDE 5'-MONOPHOSPHATE PHOSPHORIBOHYDROLASE"/>
    <property type="match status" value="1"/>
</dbReference>
<evidence type="ECO:0000313" key="3">
    <source>
        <dbReference type="EMBL" id="ABS50910.1"/>
    </source>
</evidence>
<evidence type="ECO:0000313" key="4">
    <source>
        <dbReference type="Proteomes" id="UP000002407"/>
    </source>
</evidence>
<accession>A7I2M0</accession>
<comment type="similarity">
    <text evidence="2">Belongs to the LOG family.</text>
</comment>
<dbReference type="InterPro" id="IPR052341">
    <property type="entry name" value="LOG_family_nucleotidases"/>
</dbReference>
<dbReference type="GO" id="GO:0008714">
    <property type="term" value="F:AMP nucleosidase activity"/>
    <property type="evidence" value="ECO:0007669"/>
    <property type="project" value="UniProtKB-EC"/>
</dbReference>
<evidence type="ECO:0000256" key="1">
    <source>
        <dbReference type="ARBA" id="ARBA00000274"/>
    </source>
</evidence>
<dbReference type="OrthoDB" id="9801098at2"/>
<organism evidence="3 4">
    <name type="scientific">Campylobacter hominis (strain ATCC BAA-381 / DSM 21671 / CCUG 45161 / LMG 19568 / NCTC 13146 / CH001A)</name>
    <dbReference type="NCBI Taxonomy" id="360107"/>
    <lineage>
        <taxon>Bacteria</taxon>
        <taxon>Pseudomonadati</taxon>
        <taxon>Campylobacterota</taxon>
        <taxon>Epsilonproteobacteria</taxon>
        <taxon>Campylobacterales</taxon>
        <taxon>Campylobacteraceae</taxon>
        <taxon>Campylobacter</taxon>
    </lineage>
</organism>
<dbReference type="InterPro" id="IPR031100">
    <property type="entry name" value="LOG_fam"/>
</dbReference>
<dbReference type="GO" id="GO:0005829">
    <property type="term" value="C:cytosol"/>
    <property type="evidence" value="ECO:0007669"/>
    <property type="project" value="TreeGrafter"/>
</dbReference>
<dbReference type="Proteomes" id="UP000002407">
    <property type="component" value="Chromosome"/>
</dbReference>
<protein>
    <recommendedName>
        <fullName evidence="2">Cytokinin riboside 5'-monophosphate phosphoribohydrolase</fullName>
        <ecNumber evidence="2">3.2.2.n1</ecNumber>
    </recommendedName>
</protein>
<dbReference type="GO" id="GO:0009691">
    <property type="term" value="P:cytokinin biosynthetic process"/>
    <property type="evidence" value="ECO:0007669"/>
    <property type="project" value="UniProtKB-UniRule"/>
</dbReference>
<dbReference type="AlphaFoldDB" id="A7I2M0"/>
<sequence length="197" mass="22629">MNKEKFLHDIEMVDSIDFGNDKFVTFFGSARFDDENFFVKEAEKLAYKLAKAGFAIITGGGESVMKAANKGANLAGRRNLGFNIVLPHEQHSNEFIDESFVFSTFALRKYALMVSDFFVIFPGGFGTMDEFFEILTLNQVKFKNNKIYLYNSKFWLPLIEFFRVSLLKNKTIKENDLKLFKISDDIEDIFADIKASL</sequence>
<proteinExistence type="inferred from homology"/>
<keyword evidence="2" id="KW-0203">Cytokinin biosynthesis</keyword>
<dbReference type="InterPro" id="IPR005269">
    <property type="entry name" value="LOG"/>
</dbReference>
<dbReference type="NCBIfam" id="TIGR00730">
    <property type="entry name" value="Rossman fold protein, TIGR00730 family"/>
    <property type="match status" value="1"/>
</dbReference>
<dbReference type="EC" id="3.2.2.n1" evidence="2"/>
<reference evidence="4" key="1">
    <citation type="submission" date="2007-07" db="EMBL/GenBank/DDBJ databases">
        <title>Complete genome sequence of Campylobacter hominis ATCC BAA-381, a commensal isolated from the human gastrointestinal tract.</title>
        <authorList>
            <person name="Fouts D.E."/>
            <person name="Mongodin E.F."/>
            <person name="Puiu D."/>
            <person name="Sebastian Y."/>
            <person name="Miller W.G."/>
            <person name="Mandrell R.E."/>
            <person name="Nelson K.E."/>
        </authorList>
    </citation>
    <scope>NUCLEOTIDE SEQUENCE [LARGE SCALE GENOMIC DNA]</scope>
    <source>
        <strain evidence="4">ATCC BAA-381 / LMG 19568 / NCTC 13146 / CH001A</strain>
    </source>
</reference>
<evidence type="ECO:0000256" key="2">
    <source>
        <dbReference type="RuleBase" id="RU363015"/>
    </source>
</evidence>
<dbReference type="STRING" id="360107.CHAB381_1207"/>
<dbReference type="RefSeq" id="WP_012109061.1">
    <property type="nucleotide sequence ID" value="NC_009714.1"/>
</dbReference>
<dbReference type="Pfam" id="PF03641">
    <property type="entry name" value="Lysine_decarbox"/>
    <property type="match status" value="1"/>
</dbReference>
<dbReference type="eggNOG" id="COG1611">
    <property type="taxonomic scope" value="Bacteria"/>
</dbReference>
<dbReference type="SUPFAM" id="SSF102405">
    <property type="entry name" value="MCP/YpsA-like"/>
    <property type="match status" value="1"/>
</dbReference>
<dbReference type="HOGENOM" id="CLU_058336_0_5_7"/>
<comment type="catalytic activity">
    <reaction evidence="1">
        <text>AMP + H2O = D-ribose 5-phosphate + adenine</text>
        <dbReference type="Rhea" id="RHEA:20129"/>
        <dbReference type="ChEBI" id="CHEBI:15377"/>
        <dbReference type="ChEBI" id="CHEBI:16708"/>
        <dbReference type="ChEBI" id="CHEBI:78346"/>
        <dbReference type="ChEBI" id="CHEBI:456215"/>
        <dbReference type="EC" id="3.2.2.4"/>
    </reaction>
</comment>
<name>A7I2M0_CAMHC</name>
<dbReference type="Gene3D" id="3.40.50.450">
    <property type="match status" value="1"/>
</dbReference>
<gene>
    <name evidence="3" type="ordered locus">CHAB381_1207</name>
</gene>
<keyword evidence="2" id="KW-0378">Hydrolase</keyword>